<dbReference type="AlphaFoldDB" id="A0A9P6XSW3"/>
<organism evidence="2 3">
    <name type="scientific">Rhizopus delemar</name>
    <dbReference type="NCBI Taxonomy" id="936053"/>
    <lineage>
        <taxon>Eukaryota</taxon>
        <taxon>Fungi</taxon>
        <taxon>Fungi incertae sedis</taxon>
        <taxon>Mucoromycota</taxon>
        <taxon>Mucoromycotina</taxon>
        <taxon>Mucoromycetes</taxon>
        <taxon>Mucorales</taxon>
        <taxon>Mucorineae</taxon>
        <taxon>Rhizopodaceae</taxon>
        <taxon>Rhizopus</taxon>
    </lineage>
</organism>
<evidence type="ECO:0000313" key="3">
    <source>
        <dbReference type="Proteomes" id="UP000740926"/>
    </source>
</evidence>
<name>A0A9P6XSW3_9FUNG</name>
<evidence type="ECO:0000313" key="2">
    <source>
        <dbReference type="EMBL" id="KAG1531800.1"/>
    </source>
</evidence>
<feature type="region of interest" description="Disordered" evidence="1">
    <location>
        <begin position="1"/>
        <end position="59"/>
    </location>
</feature>
<gene>
    <name evidence="2" type="ORF">G6F50_016504</name>
</gene>
<dbReference type="Proteomes" id="UP000740926">
    <property type="component" value="Unassembled WGS sequence"/>
</dbReference>
<feature type="compositionally biased region" description="Polar residues" evidence="1">
    <location>
        <begin position="31"/>
        <end position="44"/>
    </location>
</feature>
<evidence type="ECO:0000256" key="1">
    <source>
        <dbReference type="SAM" id="MobiDB-lite"/>
    </source>
</evidence>
<accession>A0A9P6XSW3</accession>
<comment type="caution">
    <text evidence="2">The sequence shown here is derived from an EMBL/GenBank/DDBJ whole genome shotgun (WGS) entry which is preliminary data.</text>
</comment>
<sequence>MAAGVTKRNITTQSSSNPISFVSGAEKSMHNPKNASGPSKQGQPQFKPKSRCLVHGNGNHTTEQCKVLKRIATADTATTATVTTKVTPTTTVTKKNSEIKSRGSMDQLKLSVLLVSLVPTIEVNNHLPLST</sequence>
<proteinExistence type="predicted"/>
<feature type="compositionally biased region" description="Polar residues" evidence="1">
    <location>
        <begin position="8"/>
        <end position="20"/>
    </location>
</feature>
<reference evidence="2 3" key="1">
    <citation type="journal article" date="2020" name="Microb. Genom.">
        <title>Genetic diversity of clinical and environmental Mucorales isolates obtained from an investigation of mucormycosis cases among solid organ transplant recipients.</title>
        <authorList>
            <person name="Nguyen M.H."/>
            <person name="Kaul D."/>
            <person name="Muto C."/>
            <person name="Cheng S.J."/>
            <person name="Richter R.A."/>
            <person name="Bruno V.M."/>
            <person name="Liu G."/>
            <person name="Beyhan S."/>
            <person name="Sundermann A.J."/>
            <person name="Mounaud S."/>
            <person name="Pasculle A.W."/>
            <person name="Nierman W.C."/>
            <person name="Driscoll E."/>
            <person name="Cumbie R."/>
            <person name="Clancy C.J."/>
            <person name="Dupont C.L."/>
        </authorList>
    </citation>
    <scope>NUCLEOTIDE SEQUENCE [LARGE SCALE GENOMIC DNA]</scope>
    <source>
        <strain evidence="2 3">GL24</strain>
    </source>
</reference>
<protein>
    <submittedName>
        <fullName evidence="2">Uncharacterized protein</fullName>
    </submittedName>
</protein>
<keyword evidence="3" id="KW-1185">Reference proteome</keyword>
<dbReference type="EMBL" id="JAANIU010010482">
    <property type="protein sequence ID" value="KAG1531800.1"/>
    <property type="molecule type" value="Genomic_DNA"/>
</dbReference>